<evidence type="ECO:0008006" key="4">
    <source>
        <dbReference type="Google" id="ProtNLM"/>
    </source>
</evidence>
<dbReference type="Proteomes" id="UP000246099">
    <property type="component" value="Chromosome"/>
</dbReference>
<evidence type="ECO:0000313" key="2">
    <source>
        <dbReference type="EMBL" id="AWO01195.1"/>
    </source>
</evidence>
<keyword evidence="3" id="KW-1185">Reference proteome</keyword>
<dbReference type="RefSeq" id="WP_119077410.1">
    <property type="nucleotide sequence ID" value="NZ_CP029600.1"/>
</dbReference>
<reference evidence="2 3" key="1">
    <citation type="submission" date="2018-05" db="EMBL/GenBank/DDBJ databases">
        <title>Chitinophaga sp. nov., isolated from rhizosphere soil of Alhagi.</title>
        <authorList>
            <person name="Liu Y."/>
        </authorList>
    </citation>
    <scope>NUCLEOTIDE SEQUENCE [LARGE SCALE GENOMIC DNA]</scope>
    <source>
        <strain evidence="2 3">T22</strain>
    </source>
</reference>
<sequence length="243" mass="29972">MMDNMTMAEESCSLLSFRIRCPRAKKRALREHREKQLRKLDREQRELRREQRRLGYVDLEQPLMRGWKRTFVLQPDVVGGRHATFYQQVLEKINTVQYHPDRHFLAKKRIMGRKKRVPRKQHLLTFSAAAFSRRQFTVCEQRKFHTIEYWSNRTKRFETAYVFSDQWCFRLQVRPNMITKVRLESTLMEQRLQEIGNYLEGYALYGQLHRLHGRSYRWWRKFRKRDHKRLRRRPVELSGTWEV</sequence>
<name>A0ABM6WB12_9BACT</name>
<organism evidence="2 3">
    <name type="scientific">Chitinophaga alhagiae</name>
    <dbReference type="NCBI Taxonomy" id="2203219"/>
    <lineage>
        <taxon>Bacteria</taxon>
        <taxon>Pseudomonadati</taxon>
        <taxon>Bacteroidota</taxon>
        <taxon>Chitinophagia</taxon>
        <taxon>Chitinophagales</taxon>
        <taxon>Chitinophagaceae</taxon>
        <taxon>Chitinophaga</taxon>
    </lineage>
</organism>
<dbReference type="EMBL" id="CP029600">
    <property type="protein sequence ID" value="AWO01195.1"/>
    <property type="molecule type" value="Genomic_DNA"/>
</dbReference>
<protein>
    <recommendedName>
        <fullName evidence="4">Transposase</fullName>
    </recommendedName>
</protein>
<gene>
    <name evidence="2" type="ORF">DLD77_05565</name>
</gene>
<accession>A0ABM6WB12</accession>
<keyword evidence="1" id="KW-0175">Coiled coil</keyword>
<proteinExistence type="predicted"/>
<evidence type="ECO:0000313" key="3">
    <source>
        <dbReference type="Proteomes" id="UP000246099"/>
    </source>
</evidence>
<evidence type="ECO:0000256" key="1">
    <source>
        <dbReference type="SAM" id="Coils"/>
    </source>
</evidence>
<feature type="coiled-coil region" evidence="1">
    <location>
        <begin position="26"/>
        <end position="53"/>
    </location>
</feature>